<feature type="compositionally biased region" description="Low complexity" evidence="1">
    <location>
        <begin position="245"/>
        <end position="261"/>
    </location>
</feature>
<dbReference type="InterPro" id="IPR055319">
    <property type="entry name" value="At5g58720-like"/>
</dbReference>
<feature type="compositionally biased region" description="Basic residues" evidence="1">
    <location>
        <begin position="1"/>
        <end position="11"/>
    </location>
</feature>
<dbReference type="SUPFAM" id="SSF160443">
    <property type="entry name" value="SMR domain-like"/>
    <property type="match status" value="1"/>
</dbReference>
<dbReference type="AlphaFoldDB" id="A0ABD2ZG78"/>
<evidence type="ECO:0000313" key="4">
    <source>
        <dbReference type="Proteomes" id="UP001630127"/>
    </source>
</evidence>
<evidence type="ECO:0000313" key="3">
    <source>
        <dbReference type="EMBL" id="KAL3518064.1"/>
    </source>
</evidence>
<dbReference type="InterPro" id="IPR056254">
    <property type="entry name" value="At5g58720/SDE5-like_UBA-like"/>
</dbReference>
<dbReference type="EMBL" id="JBJUIK010000009">
    <property type="protein sequence ID" value="KAL3518064.1"/>
    <property type="molecule type" value="Genomic_DNA"/>
</dbReference>
<protein>
    <recommendedName>
        <fullName evidence="2">Smr domain-containing protein</fullName>
    </recommendedName>
</protein>
<feature type="region of interest" description="Disordered" evidence="1">
    <location>
        <begin position="240"/>
        <end position="265"/>
    </location>
</feature>
<gene>
    <name evidence="3" type="ORF">ACH5RR_020653</name>
</gene>
<feature type="domain" description="Smr" evidence="2">
    <location>
        <begin position="429"/>
        <end position="503"/>
    </location>
</feature>
<dbReference type="SMART" id="SM00463">
    <property type="entry name" value="SMR"/>
    <property type="match status" value="1"/>
</dbReference>
<dbReference type="InterPro" id="IPR036063">
    <property type="entry name" value="Smr_dom_sf"/>
</dbReference>
<organism evidence="3 4">
    <name type="scientific">Cinchona calisaya</name>
    <dbReference type="NCBI Taxonomy" id="153742"/>
    <lineage>
        <taxon>Eukaryota</taxon>
        <taxon>Viridiplantae</taxon>
        <taxon>Streptophyta</taxon>
        <taxon>Embryophyta</taxon>
        <taxon>Tracheophyta</taxon>
        <taxon>Spermatophyta</taxon>
        <taxon>Magnoliopsida</taxon>
        <taxon>eudicotyledons</taxon>
        <taxon>Gunneridae</taxon>
        <taxon>Pentapetalae</taxon>
        <taxon>asterids</taxon>
        <taxon>lamiids</taxon>
        <taxon>Gentianales</taxon>
        <taxon>Rubiaceae</taxon>
        <taxon>Cinchonoideae</taxon>
        <taxon>Cinchoneae</taxon>
        <taxon>Cinchona</taxon>
    </lineage>
</organism>
<feature type="compositionally biased region" description="Gly residues" evidence="1">
    <location>
        <begin position="15"/>
        <end position="25"/>
    </location>
</feature>
<dbReference type="Proteomes" id="UP001630127">
    <property type="component" value="Unassembled WGS sequence"/>
</dbReference>
<name>A0ABD2ZG78_9GENT</name>
<dbReference type="PANTHER" id="PTHR47676">
    <property type="entry name" value="OS01G0225100 PROTEIN"/>
    <property type="match status" value="1"/>
</dbReference>
<sequence>MKKKKRSRASKKGTAAGGGGGGGDGAPPRRGSCEIEGEKKVIETLVAAFGSVSFEEAEVAYKEAKGDANKAVEILMNFFVEESPSEDHSTACSSSSSGNFVSGSGSGSGSSGSSFASEVFAEASVGRNGVRNQKGRQKKVVATAGIVSTMLGKDYVRSVPKKSSSKSKGSWSKEEAEEFVYSMLGDDCELGMPVVSDVLCGCGYDVEKALNVLLELSSSLAEQSHIGNSNANIREDACSNLEGNSSLTDRTSDSTSYSSESEYPENAGYIEHVGRSHFQVLTGIDSHFSKSHAHSEPELSQQVLESLFNMPTPKSAEHEPNTMNWRNIVKKLTSLGQGTHPGEAASMQYSAAKGDDYQVFRQSAKQHWESMKFCYQKAATAFSNGERDYAAVLSEQGRTHNKMAREAEEKASQDIFKARNKAIENMITIDLHGQHVKQAMRLLKLHLLFGAYVRSVRSFRVITGCGRHGVGKSKLKQSVINLLEREGIEWSEENSGTLLIRLDQQTQFTFLDSDSEGE</sequence>
<evidence type="ECO:0000256" key="1">
    <source>
        <dbReference type="SAM" id="MobiDB-lite"/>
    </source>
</evidence>
<dbReference type="PROSITE" id="PS50828">
    <property type="entry name" value="SMR"/>
    <property type="match status" value="1"/>
</dbReference>
<accession>A0ABD2ZG78</accession>
<reference evidence="3 4" key="1">
    <citation type="submission" date="2024-11" db="EMBL/GenBank/DDBJ databases">
        <title>A near-complete genome assembly of Cinchona calisaya.</title>
        <authorList>
            <person name="Lian D.C."/>
            <person name="Zhao X.W."/>
            <person name="Wei L."/>
        </authorList>
    </citation>
    <scope>NUCLEOTIDE SEQUENCE [LARGE SCALE GENOMIC DNA]</scope>
    <source>
        <tissue evidence="3">Nenye</tissue>
    </source>
</reference>
<dbReference type="Gene3D" id="3.30.1370.110">
    <property type="match status" value="1"/>
</dbReference>
<dbReference type="Pfam" id="PF08590">
    <property type="entry name" value="DUF1771"/>
    <property type="match status" value="1"/>
</dbReference>
<dbReference type="Pfam" id="PF01713">
    <property type="entry name" value="Smr"/>
    <property type="match status" value="1"/>
</dbReference>
<evidence type="ECO:0000259" key="2">
    <source>
        <dbReference type="PROSITE" id="PS50828"/>
    </source>
</evidence>
<dbReference type="PANTHER" id="PTHR47676:SF1">
    <property type="entry name" value="SMR DOMAIN-CONTAINING PROTEIN"/>
    <property type="match status" value="1"/>
</dbReference>
<dbReference type="SMART" id="SM01162">
    <property type="entry name" value="DUF1771"/>
    <property type="match status" value="1"/>
</dbReference>
<comment type="caution">
    <text evidence="3">The sequence shown here is derived from an EMBL/GenBank/DDBJ whole genome shotgun (WGS) entry which is preliminary data.</text>
</comment>
<feature type="region of interest" description="Disordered" evidence="1">
    <location>
        <begin position="1"/>
        <end position="36"/>
    </location>
</feature>
<dbReference type="InterPro" id="IPR013899">
    <property type="entry name" value="DUF1771"/>
</dbReference>
<dbReference type="Pfam" id="PF24767">
    <property type="entry name" value="UBA_At5g58720"/>
    <property type="match status" value="1"/>
</dbReference>
<proteinExistence type="predicted"/>
<keyword evidence="4" id="KW-1185">Reference proteome</keyword>
<dbReference type="InterPro" id="IPR002625">
    <property type="entry name" value="Smr_dom"/>
</dbReference>